<keyword evidence="2" id="KW-1185">Reference proteome</keyword>
<proteinExistence type="predicted"/>
<dbReference type="EMBL" id="MU002402">
    <property type="protein sequence ID" value="KAF2786815.1"/>
    <property type="molecule type" value="Genomic_DNA"/>
</dbReference>
<protein>
    <submittedName>
        <fullName evidence="1">Uncharacterized protein</fullName>
    </submittedName>
</protein>
<reference evidence="1" key="1">
    <citation type="journal article" date="2020" name="Stud. Mycol.">
        <title>101 Dothideomycetes genomes: a test case for predicting lifestyles and emergence of pathogens.</title>
        <authorList>
            <person name="Haridas S."/>
            <person name="Albert R."/>
            <person name="Binder M."/>
            <person name="Bloem J."/>
            <person name="Labutti K."/>
            <person name="Salamov A."/>
            <person name="Andreopoulos B."/>
            <person name="Baker S."/>
            <person name="Barry K."/>
            <person name="Bills G."/>
            <person name="Bluhm B."/>
            <person name="Cannon C."/>
            <person name="Castanera R."/>
            <person name="Culley D."/>
            <person name="Daum C."/>
            <person name="Ezra D."/>
            <person name="Gonzalez J."/>
            <person name="Henrissat B."/>
            <person name="Kuo A."/>
            <person name="Liang C."/>
            <person name="Lipzen A."/>
            <person name="Lutzoni F."/>
            <person name="Magnuson J."/>
            <person name="Mondo S."/>
            <person name="Nolan M."/>
            <person name="Ohm R."/>
            <person name="Pangilinan J."/>
            <person name="Park H.-J."/>
            <person name="Ramirez L."/>
            <person name="Alfaro M."/>
            <person name="Sun H."/>
            <person name="Tritt A."/>
            <person name="Yoshinaga Y."/>
            <person name="Zwiers L.-H."/>
            <person name="Turgeon B."/>
            <person name="Goodwin S."/>
            <person name="Spatafora J."/>
            <person name="Crous P."/>
            <person name="Grigoriev I."/>
        </authorList>
    </citation>
    <scope>NUCLEOTIDE SEQUENCE</scope>
    <source>
        <strain evidence="1">CBS 109.77</strain>
    </source>
</reference>
<sequence length="92" mass="10343">MHVVALAAGNAPCLALSQVRRRRGLTHAKAKDVNECVDGGWLRCGSKNPATGTLPPEMREQGCEIDIRIFRFRHENQAREVRFGPRWMADSQ</sequence>
<name>A0A6A6WSC2_9PLEO</name>
<gene>
    <name evidence="1" type="ORF">K505DRAFT_137946</name>
</gene>
<accession>A0A6A6WSC2</accession>
<organism evidence="1 2">
    <name type="scientific">Melanomma pulvis-pyrius CBS 109.77</name>
    <dbReference type="NCBI Taxonomy" id="1314802"/>
    <lineage>
        <taxon>Eukaryota</taxon>
        <taxon>Fungi</taxon>
        <taxon>Dikarya</taxon>
        <taxon>Ascomycota</taxon>
        <taxon>Pezizomycotina</taxon>
        <taxon>Dothideomycetes</taxon>
        <taxon>Pleosporomycetidae</taxon>
        <taxon>Pleosporales</taxon>
        <taxon>Melanommataceae</taxon>
        <taxon>Melanomma</taxon>
    </lineage>
</organism>
<dbReference type="AlphaFoldDB" id="A0A6A6WSC2"/>
<evidence type="ECO:0000313" key="2">
    <source>
        <dbReference type="Proteomes" id="UP000799757"/>
    </source>
</evidence>
<evidence type="ECO:0000313" key="1">
    <source>
        <dbReference type="EMBL" id="KAF2786815.1"/>
    </source>
</evidence>
<dbReference type="Proteomes" id="UP000799757">
    <property type="component" value="Unassembled WGS sequence"/>
</dbReference>